<evidence type="ECO:0000313" key="1">
    <source>
        <dbReference type="EMBL" id="KAK7871858.1"/>
    </source>
</evidence>
<dbReference type="EMBL" id="JAZDUA010000033">
    <property type="protein sequence ID" value="KAK7871858.1"/>
    <property type="molecule type" value="Genomic_DNA"/>
</dbReference>
<evidence type="ECO:0000313" key="2">
    <source>
        <dbReference type="Proteomes" id="UP001378592"/>
    </source>
</evidence>
<name>A0AAN9Z833_9ORTH</name>
<dbReference type="Proteomes" id="UP001378592">
    <property type="component" value="Unassembled WGS sequence"/>
</dbReference>
<keyword evidence="2" id="KW-1185">Reference proteome</keyword>
<proteinExistence type="predicted"/>
<dbReference type="AlphaFoldDB" id="A0AAN9Z833"/>
<reference evidence="1 2" key="1">
    <citation type="submission" date="2024-03" db="EMBL/GenBank/DDBJ databases">
        <title>The genome assembly and annotation of the cricket Gryllus longicercus Weissman &amp; Gray.</title>
        <authorList>
            <person name="Szrajer S."/>
            <person name="Gray D."/>
            <person name="Ylla G."/>
        </authorList>
    </citation>
    <scope>NUCLEOTIDE SEQUENCE [LARGE SCALE GENOMIC DNA]</scope>
    <source>
        <strain evidence="1">DAG 2021-001</strain>
        <tissue evidence="1">Whole body minus gut</tissue>
    </source>
</reference>
<gene>
    <name evidence="1" type="ORF">R5R35_006448</name>
</gene>
<organism evidence="1 2">
    <name type="scientific">Gryllus longicercus</name>
    <dbReference type="NCBI Taxonomy" id="2509291"/>
    <lineage>
        <taxon>Eukaryota</taxon>
        <taxon>Metazoa</taxon>
        <taxon>Ecdysozoa</taxon>
        <taxon>Arthropoda</taxon>
        <taxon>Hexapoda</taxon>
        <taxon>Insecta</taxon>
        <taxon>Pterygota</taxon>
        <taxon>Neoptera</taxon>
        <taxon>Polyneoptera</taxon>
        <taxon>Orthoptera</taxon>
        <taxon>Ensifera</taxon>
        <taxon>Gryllidea</taxon>
        <taxon>Grylloidea</taxon>
        <taxon>Gryllidae</taxon>
        <taxon>Gryllinae</taxon>
        <taxon>Gryllus</taxon>
    </lineage>
</organism>
<sequence length="678" mass="77493">MRTFNVSFRMSDKYSFYSNCGCLQSESTAALKKFTKRSPQELLTNNHSYSQACLQNLSNGDSLKKMFISQESIHVVKLNTLRKRMIVTLNEIQSLLGDRPQPDGVEDLKRRQQRATEFSSRFCRNYLYPLQREMNVIARMWKNQSLNRTHSAFFSLCQKVISTHQNAHSALQAYFHHMPCSVEKGVPDKLEELLQVVNNLCSVCSKLNMSEGDSDFSSKRVKQQCQQLLIQIKTEVTDEGESCIAGSQSCTQKDVTSTPKKETMPHRFSMYSRNNLRKSNSNQNKRTVKVSVASKKRPIKLHCNKVTEKETNVPQCKSNKRGNLTTSKIHEKIKEDGSEIGEVCASDDVRTMMEFFLAEEIPVQCSSTSKRVCSRRTTTSVLKELDKQSLPSTRTLKKLEDEIKNLKKQTKSLKEMGHPNYSVYIQALETMSNQLSEMKLRKHTSDNSNFTTNYASQEQQLGNERVDSGFPKNVKLICLTTEAEPEFLNTSQNCKETVESVASKIRKIDNFQNEDNDLQTIILSHKESKKRETQVNSDFQADEWKLQDSGKLLDVNRKKRLGFTPEFTETQSSCDTIGGIQHPNTPVTECSIDNSKITNINEVEKLTISQHEISSAIAYRRVFQDYMRSSSLYKESLRPWLMVARLANRLIDGILQEITLNDTGILNITTGLLQLEFK</sequence>
<accession>A0AAN9Z833</accession>
<protein>
    <submittedName>
        <fullName evidence="1">Uncharacterized protein</fullName>
    </submittedName>
</protein>
<comment type="caution">
    <text evidence="1">The sequence shown here is derived from an EMBL/GenBank/DDBJ whole genome shotgun (WGS) entry which is preliminary data.</text>
</comment>